<evidence type="ECO:0000313" key="9">
    <source>
        <dbReference type="EMBL" id="MBZ6065156.1"/>
    </source>
</evidence>
<protein>
    <submittedName>
        <fullName evidence="9">Outer membrane protein transport protein</fullName>
    </submittedName>
</protein>
<dbReference type="Gene3D" id="2.40.160.60">
    <property type="entry name" value="Outer membrane protein transport protein (OMPP1/FadL/TodX)"/>
    <property type="match status" value="1"/>
</dbReference>
<evidence type="ECO:0000256" key="6">
    <source>
        <dbReference type="ARBA" id="ARBA00023136"/>
    </source>
</evidence>
<evidence type="ECO:0000256" key="3">
    <source>
        <dbReference type="ARBA" id="ARBA00022452"/>
    </source>
</evidence>
<evidence type="ECO:0000256" key="4">
    <source>
        <dbReference type="ARBA" id="ARBA00022692"/>
    </source>
</evidence>
<name>A0ABS7V6Z1_9GAMM</name>
<dbReference type="Pfam" id="PF03349">
    <property type="entry name" value="Toluene_X"/>
    <property type="match status" value="1"/>
</dbReference>
<evidence type="ECO:0000256" key="1">
    <source>
        <dbReference type="ARBA" id="ARBA00004571"/>
    </source>
</evidence>
<accession>A0ABS7V6Z1</accession>
<evidence type="ECO:0000256" key="8">
    <source>
        <dbReference type="SAM" id="SignalP"/>
    </source>
</evidence>
<evidence type="ECO:0000256" key="2">
    <source>
        <dbReference type="ARBA" id="ARBA00008163"/>
    </source>
</evidence>
<comment type="subcellular location">
    <subcellularLocation>
        <location evidence="1">Cell outer membrane</location>
        <topology evidence="1">Multi-pass membrane protein</topology>
    </subcellularLocation>
</comment>
<keyword evidence="5 8" id="KW-0732">Signal</keyword>
<keyword evidence="3" id="KW-1134">Transmembrane beta strand</keyword>
<comment type="caution">
    <text evidence="9">The sequence shown here is derived from an EMBL/GenBank/DDBJ whole genome shotgun (WGS) entry which is preliminary data.</text>
</comment>
<keyword evidence="10" id="KW-1185">Reference proteome</keyword>
<dbReference type="Proteomes" id="UP000774958">
    <property type="component" value="Unassembled WGS sequence"/>
</dbReference>
<evidence type="ECO:0000256" key="7">
    <source>
        <dbReference type="ARBA" id="ARBA00023237"/>
    </source>
</evidence>
<dbReference type="EMBL" id="JAIRBT010000003">
    <property type="protein sequence ID" value="MBZ6065156.1"/>
    <property type="molecule type" value="Genomic_DNA"/>
</dbReference>
<dbReference type="SUPFAM" id="SSF56935">
    <property type="entry name" value="Porins"/>
    <property type="match status" value="1"/>
</dbReference>
<keyword evidence="6" id="KW-0472">Membrane</keyword>
<dbReference type="InterPro" id="IPR005017">
    <property type="entry name" value="OMPP1/FadL/TodX"/>
</dbReference>
<proteinExistence type="inferred from homology"/>
<keyword evidence="7" id="KW-0998">Cell outer membrane</keyword>
<sequence length="398" mass="43267">MMTRSSFLLLCLSTTPALAGGLSLYETGPQNMGLANAGAAARAQDASTLASNPAGMSRLEGTQIQVNGGWVQGHLEAADGGNAVQTAPLGSLYLTHEFDERWHGGVGLFGSHGLGLEYAPNWQGRYQSQEGTLTGIMATAALSYRIDEQWSVGASLLASHGTVEAAKAVRRLHGDDRQLTYEEGDWAYGYMLGVLYEPSQTSRLGLSYTSELEWSLQGEASLTPSSPWQPDRGLNQLGVTLAMPQTLTLSLYQQVNDRWALLASTNWQQWSRFGEVDVALLNGRVQQTRDLNYKDTWHLSLGTQFQATEALQLSTGIAYDSSPVEDADRSAALPLSAAWRLGLGADYRLTPTTRLSAGYTLVWLGDLPLDLSGPNGELHTRYDNSRLHFVNIGINHQF</sequence>
<feature type="chain" id="PRO_5047016829" evidence="8">
    <location>
        <begin position="20"/>
        <end position="398"/>
    </location>
</feature>
<evidence type="ECO:0000256" key="5">
    <source>
        <dbReference type="ARBA" id="ARBA00022729"/>
    </source>
</evidence>
<dbReference type="PANTHER" id="PTHR35093">
    <property type="entry name" value="OUTER MEMBRANE PROTEIN NMB0088-RELATED"/>
    <property type="match status" value="1"/>
</dbReference>
<keyword evidence="4" id="KW-0812">Transmembrane</keyword>
<feature type="signal peptide" evidence="8">
    <location>
        <begin position="1"/>
        <end position="19"/>
    </location>
</feature>
<dbReference type="PANTHER" id="PTHR35093:SF8">
    <property type="entry name" value="OUTER MEMBRANE PROTEIN NMB0088-RELATED"/>
    <property type="match status" value="1"/>
</dbReference>
<comment type="similarity">
    <text evidence="2">Belongs to the OmpP1/FadL family.</text>
</comment>
<gene>
    <name evidence="9" type="ORF">LA374_02880</name>
</gene>
<reference evidence="9 10" key="1">
    <citation type="submission" date="2021-09" db="EMBL/GenBank/DDBJ databases">
        <title>Aeromonas schubertii isolated from Asian sea bass.</title>
        <authorList>
            <person name="Pinpimai K."/>
        </authorList>
    </citation>
    <scope>NUCLEOTIDE SEQUENCE [LARGE SCALE GENOMIC DNA]</scope>
    <source>
        <strain evidence="9 10">CHULA2021a</strain>
    </source>
</reference>
<evidence type="ECO:0000313" key="10">
    <source>
        <dbReference type="Proteomes" id="UP000774958"/>
    </source>
</evidence>
<organism evidence="9 10">
    <name type="scientific">Aeromonas schubertii</name>
    <dbReference type="NCBI Taxonomy" id="652"/>
    <lineage>
        <taxon>Bacteria</taxon>
        <taxon>Pseudomonadati</taxon>
        <taxon>Pseudomonadota</taxon>
        <taxon>Gammaproteobacteria</taxon>
        <taxon>Aeromonadales</taxon>
        <taxon>Aeromonadaceae</taxon>
        <taxon>Aeromonas</taxon>
    </lineage>
</organism>
<dbReference type="RefSeq" id="WP_224162123.1">
    <property type="nucleotide sequence ID" value="NZ_JAIRBT010000003.1"/>
</dbReference>